<dbReference type="OrthoDB" id="318716at2157"/>
<dbReference type="Pfam" id="PF01934">
    <property type="entry name" value="HepT-like"/>
    <property type="match status" value="1"/>
</dbReference>
<dbReference type="GO" id="GO:0004540">
    <property type="term" value="F:RNA nuclease activity"/>
    <property type="evidence" value="ECO:0007669"/>
    <property type="project" value="InterPro"/>
</dbReference>
<dbReference type="InParanoid" id="L0HF04"/>
<evidence type="ECO:0000256" key="6">
    <source>
        <dbReference type="ARBA" id="ARBA00024207"/>
    </source>
</evidence>
<keyword evidence="8" id="KW-1185">Reference proteome</keyword>
<reference evidence="8" key="1">
    <citation type="submission" date="2011-12" db="EMBL/GenBank/DDBJ databases">
        <title>Complete sequence of Methanoregula formicicum SMSP.</title>
        <authorList>
            <person name="Lucas S."/>
            <person name="Han J."/>
            <person name="Lapidus A."/>
            <person name="Cheng J.-F."/>
            <person name="Goodwin L."/>
            <person name="Pitluck S."/>
            <person name="Peters L."/>
            <person name="Ovchinnikova G."/>
            <person name="Teshima H."/>
            <person name="Detter J.C."/>
            <person name="Han C."/>
            <person name="Tapia R."/>
            <person name="Land M."/>
            <person name="Hauser L."/>
            <person name="Kyrpides N."/>
            <person name="Ivanova N."/>
            <person name="Pagani I."/>
            <person name="Imachi H."/>
            <person name="Tamaki H."/>
            <person name="Sekiguchi Y."/>
            <person name="Kamagata Y."/>
            <person name="Cadillo-Quiroz H."/>
            <person name="Zinder S."/>
            <person name="Liu W.-T."/>
            <person name="Woyke T."/>
        </authorList>
    </citation>
    <scope>NUCLEOTIDE SEQUENCE [LARGE SCALE GENOMIC DNA]</scope>
    <source>
        <strain evidence="8">DSM 22288 / NBRC 105244 / SMSP</strain>
    </source>
</reference>
<proteinExistence type="inferred from homology"/>
<organism evidence="7 8">
    <name type="scientific">Methanoregula formicica (strain DSM 22288 / NBRC 105244 / SMSP)</name>
    <dbReference type="NCBI Taxonomy" id="593750"/>
    <lineage>
        <taxon>Archaea</taxon>
        <taxon>Methanobacteriati</taxon>
        <taxon>Methanobacteriota</taxon>
        <taxon>Stenosarchaea group</taxon>
        <taxon>Methanomicrobia</taxon>
        <taxon>Methanomicrobiales</taxon>
        <taxon>Methanoregulaceae</taxon>
        <taxon>Methanoregula</taxon>
    </lineage>
</organism>
<dbReference type="GO" id="GO:0000166">
    <property type="term" value="F:nucleotide binding"/>
    <property type="evidence" value="ECO:0007669"/>
    <property type="project" value="UniProtKB-KW"/>
</dbReference>
<accession>L0HF04</accession>
<dbReference type="HOGENOM" id="CLU_142825_3_3_2"/>
<keyword evidence="3" id="KW-0540">Nuclease</keyword>
<evidence type="ECO:0000313" key="8">
    <source>
        <dbReference type="Proteomes" id="UP000010824"/>
    </source>
</evidence>
<comment type="similarity">
    <text evidence="6">Belongs to the HepT RNase toxin family.</text>
</comment>
<evidence type="ECO:0000313" key="7">
    <source>
        <dbReference type="EMBL" id="AGB02600.1"/>
    </source>
</evidence>
<evidence type="ECO:0000256" key="5">
    <source>
        <dbReference type="ARBA" id="ARBA00022801"/>
    </source>
</evidence>
<keyword evidence="4" id="KW-0547">Nucleotide-binding</keyword>
<dbReference type="KEGG" id="mfo:Metfor_1570"/>
<sequence>MKDDSVYLRHILDEIAFLERIAKDRTLNDLINDDYFSHAVRSAIEVIGEAANNVPESVKGEYPDLPWKEMAALRNRIIHGYFRIDYSIVWDVIVNDLPEVKPAIFTILRDMDQHS</sequence>
<name>L0HF04_METFS</name>
<evidence type="ECO:0000256" key="3">
    <source>
        <dbReference type="ARBA" id="ARBA00022722"/>
    </source>
</evidence>
<dbReference type="GO" id="GO:0110001">
    <property type="term" value="C:toxin-antitoxin complex"/>
    <property type="evidence" value="ECO:0007669"/>
    <property type="project" value="InterPro"/>
</dbReference>
<dbReference type="Proteomes" id="UP000010824">
    <property type="component" value="Chromosome"/>
</dbReference>
<evidence type="ECO:0008006" key="9">
    <source>
        <dbReference type="Google" id="ProtNLM"/>
    </source>
</evidence>
<dbReference type="Gene3D" id="1.20.120.580">
    <property type="entry name" value="bsu32300-like"/>
    <property type="match status" value="1"/>
</dbReference>
<keyword evidence="1" id="KW-0597">Phosphoprotein</keyword>
<dbReference type="InterPro" id="IPR008201">
    <property type="entry name" value="HepT-like"/>
</dbReference>
<dbReference type="RefSeq" id="WP_015285563.1">
    <property type="nucleotide sequence ID" value="NC_019943.1"/>
</dbReference>
<dbReference type="PANTHER" id="PTHR34139:SF1">
    <property type="entry name" value="RNASE MJ1380-RELATED"/>
    <property type="match status" value="1"/>
</dbReference>
<keyword evidence="5" id="KW-0378">Hydrolase</keyword>
<dbReference type="InterPro" id="IPR051813">
    <property type="entry name" value="HepT_RNase_toxin"/>
</dbReference>
<reference evidence="7 8" key="2">
    <citation type="journal article" date="2014" name="Genome Announc.">
        <title>Complete Genome Sequence of Methanoregula formicica SMSPT, a Mesophilic Hydrogenotrophic Methanogen Isolated from a Methanogenic Upflow Anaerobic Sludge Blanket Reactor.</title>
        <authorList>
            <person name="Yamamoto K."/>
            <person name="Tamaki H."/>
            <person name="Cadillo-Quiroz H."/>
            <person name="Imachi H."/>
            <person name="Kyrpides N."/>
            <person name="Woyke T."/>
            <person name="Goodwin L."/>
            <person name="Zinder S.H."/>
            <person name="Kamagata Y."/>
            <person name="Liu W.T."/>
        </authorList>
    </citation>
    <scope>NUCLEOTIDE SEQUENCE [LARGE SCALE GENOMIC DNA]</scope>
    <source>
        <strain evidence="8">DSM 22288 / NBRC 105244 / SMSP</strain>
    </source>
</reference>
<gene>
    <name evidence="7" type="ordered locus">Metfor_1570</name>
</gene>
<dbReference type="EMBL" id="CP003167">
    <property type="protein sequence ID" value="AGB02600.1"/>
    <property type="molecule type" value="Genomic_DNA"/>
</dbReference>
<dbReference type="AlphaFoldDB" id="L0HF04"/>
<protein>
    <recommendedName>
        <fullName evidence="9">DUF86 domain-containing protein</fullName>
    </recommendedName>
</protein>
<evidence type="ECO:0000256" key="1">
    <source>
        <dbReference type="ARBA" id="ARBA00022553"/>
    </source>
</evidence>
<dbReference type="GO" id="GO:0016787">
    <property type="term" value="F:hydrolase activity"/>
    <property type="evidence" value="ECO:0007669"/>
    <property type="project" value="UniProtKB-KW"/>
</dbReference>
<dbReference type="eggNOG" id="arCOG05024">
    <property type="taxonomic scope" value="Archaea"/>
</dbReference>
<evidence type="ECO:0000256" key="2">
    <source>
        <dbReference type="ARBA" id="ARBA00022649"/>
    </source>
</evidence>
<dbReference type="STRING" id="593750.Metfor_1570"/>
<dbReference type="GeneID" id="14307959"/>
<dbReference type="PANTHER" id="PTHR34139">
    <property type="entry name" value="UPF0331 PROTEIN MJ0127"/>
    <property type="match status" value="1"/>
</dbReference>
<evidence type="ECO:0000256" key="4">
    <source>
        <dbReference type="ARBA" id="ARBA00022741"/>
    </source>
</evidence>
<dbReference type="InterPro" id="IPR037038">
    <property type="entry name" value="HepT-like_sf"/>
</dbReference>
<keyword evidence="2" id="KW-1277">Toxin-antitoxin system</keyword>